<proteinExistence type="predicted"/>
<dbReference type="AlphaFoldDB" id="A0A2H0Y093"/>
<comment type="caution">
    <text evidence="2">The sequence shown here is derived from an EMBL/GenBank/DDBJ whole genome shotgun (WGS) entry which is preliminary data.</text>
</comment>
<feature type="transmembrane region" description="Helical" evidence="1">
    <location>
        <begin position="216"/>
        <end position="242"/>
    </location>
</feature>
<keyword evidence="1" id="KW-0812">Transmembrane</keyword>
<evidence type="ECO:0000313" key="2">
    <source>
        <dbReference type="EMBL" id="PIS30823.1"/>
    </source>
</evidence>
<accession>A0A2H0Y093</accession>
<evidence type="ECO:0000313" key="3">
    <source>
        <dbReference type="Proteomes" id="UP000231343"/>
    </source>
</evidence>
<protein>
    <submittedName>
        <fullName evidence="2">Uncharacterized protein</fullName>
    </submittedName>
</protein>
<gene>
    <name evidence="2" type="ORF">COT42_02455</name>
</gene>
<keyword evidence="1" id="KW-0472">Membrane</keyword>
<organism evidence="2 3">
    <name type="scientific">Candidatus Saganbacteria bacterium CG08_land_8_20_14_0_20_45_16</name>
    <dbReference type="NCBI Taxonomy" id="2014293"/>
    <lineage>
        <taxon>Bacteria</taxon>
        <taxon>Bacillati</taxon>
        <taxon>Saganbacteria</taxon>
    </lineage>
</organism>
<feature type="transmembrane region" description="Helical" evidence="1">
    <location>
        <begin position="122"/>
        <end position="146"/>
    </location>
</feature>
<reference evidence="2 3" key="1">
    <citation type="submission" date="2017-09" db="EMBL/GenBank/DDBJ databases">
        <title>Depth-based differentiation of microbial function through sediment-hosted aquifers and enrichment of novel symbionts in the deep terrestrial subsurface.</title>
        <authorList>
            <person name="Probst A.J."/>
            <person name="Ladd B."/>
            <person name="Jarett J.K."/>
            <person name="Geller-Mcgrath D.E."/>
            <person name="Sieber C.M."/>
            <person name="Emerson J.B."/>
            <person name="Anantharaman K."/>
            <person name="Thomas B.C."/>
            <person name="Malmstrom R."/>
            <person name="Stieglmeier M."/>
            <person name="Klingl A."/>
            <person name="Woyke T."/>
            <person name="Ryan C.M."/>
            <person name="Banfield J.F."/>
        </authorList>
    </citation>
    <scope>NUCLEOTIDE SEQUENCE [LARGE SCALE GENOMIC DNA]</scope>
    <source>
        <strain evidence="2">CG08_land_8_20_14_0_20_45_16</strain>
    </source>
</reference>
<feature type="transmembrane region" description="Helical" evidence="1">
    <location>
        <begin position="262"/>
        <end position="294"/>
    </location>
</feature>
<keyword evidence="1" id="KW-1133">Transmembrane helix</keyword>
<name>A0A2H0Y093_UNCSA</name>
<feature type="transmembrane region" description="Helical" evidence="1">
    <location>
        <begin position="152"/>
        <end position="174"/>
    </location>
</feature>
<dbReference type="EMBL" id="PEYM01000048">
    <property type="protein sequence ID" value="PIS30823.1"/>
    <property type="molecule type" value="Genomic_DNA"/>
</dbReference>
<evidence type="ECO:0000256" key="1">
    <source>
        <dbReference type="SAM" id="Phobius"/>
    </source>
</evidence>
<sequence length="419" mass="46142">MTAWSAWIFGGGYQSFVDWFDPYFFVNHGIFITPYEEAKVLTATVALAGAGVGLATRFVGKWVSSNQVKVLNERARTLAVHGLSCRAQERIYDLMPNIPPPQKDLAVHIARTIQRALFARKISFGVIFATLLSVSISMGALAAFVVGGSLTILSASFFGAEIIIAGLGIALKYYSQVTRLVRLAHFCENSQEKTILREESNKSLAPESKRLLNRAIFLLGPWSHLVTTIPLAATAGLAAWHVPIFFERGHSFSFVEGFDPYIFVQHGIFIGAFGESFVLATAVALAGASVGLAARFVGQQLAVRGINNSGYSPTKAFENLSLQAQARLYKYLSSVHETASCVVDDLPRQKQSEPGQDYEINDEAEKVRSQRAKQRRARRNQWFEEQLGPKYWGILAPLFHIPSLAGIFTRGRSALPKNP</sequence>
<dbReference type="Proteomes" id="UP000231343">
    <property type="component" value="Unassembled WGS sequence"/>
</dbReference>